<dbReference type="EMBL" id="BAUU01000006">
    <property type="protein sequence ID" value="GAE29708.1"/>
    <property type="molecule type" value="Genomic_DNA"/>
</dbReference>
<name>W4QDE4_9BACI</name>
<evidence type="ECO:0000313" key="3">
    <source>
        <dbReference type="Proteomes" id="UP000018895"/>
    </source>
</evidence>
<dbReference type="RefSeq" id="WP_035341601.1">
    <property type="nucleotide sequence ID" value="NZ_BAUU01000006.1"/>
</dbReference>
<protein>
    <submittedName>
        <fullName evidence="2">Uncharacterized protein</fullName>
    </submittedName>
</protein>
<dbReference type="Proteomes" id="UP000018895">
    <property type="component" value="Unassembled WGS sequence"/>
</dbReference>
<organism evidence="2 3">
    <name type="scientific">Halalkalibacter hemicellulosilyticusJCM 9152</name>
    <dbReference type="NCBI Taxonomy" id="1236971"/>
    <lineage>
        <taxon>Bacteria</taxon>
        <taxon>Bacillati</taxon>
        <taxon>Bacillota</taxon>
        <taxon>Bacilli</taxon>
        <taxon>Bacillales</taxon>
        <taxon>Bacillaceae</taxon>
        <taxon>Halalkalibacter</taxon>
    </lineage>
</organism>
<gene>
    <name evidence="2" type="ORF">JCM9152_1085</name>
</gene>
<keyword evidence="3" id="KW-1185">Reference proteome</keyword>
<feature type="chain" id="PRO_5004846732" evidence="1">
    <location>
        <begin position="32"/>
        <end position="133"/>
    </location>
</feature>
<sequence length="133" mass="14356">MIKSTVSMKNAVALFFVMLLLTLALATPSSAASYNYQFLDDNENYSAHASSFIVGDAIFNGGSTVTITLEDATILGDLLVWDGSSFVAADRAVDGDGNVQFTFDIANLDNLEIQLYVNAGPHSGFMTLFIEWL</sequence>
<dbReference type="AlphaFoldDB" id="W4QDE4"/>
<evidence type="ECO:0000256" key="1">
    <source>
        <dbReference type="SAM" id="SignalP"/>
    </source>
</evidence>
<reference evidence="2" key="1">
    <citation type="journal article" date="2014" name="Genome Announc.">
        <title>Draft Genome Sequences of Three Alkaliphilic Bacillus Strains, Bacillus wakoensis JCM 9140T, Bacillus akibai JCM 9157T, and Bacillus hemicellulosilyticus JCM 9152T.</title>
        <authorList>
            <person name="Yuki M."/>
            <person name="Oshima K."/>
            <person name="Suda W."/>
            <person name="Oshida Y."/>
            <person name="Kitamura K."/>
            <person name="Iida T."/>
            <person name="Hattori M."/>
            <person name="Ohkuma M."/>
        </authorList>
    </citation>
    <scope>NUCLEOTIDE SEQUENCE [LARGE SCALE GENOMIC DNA]</scope>
    <source>
        <strain evidence="2">JCM 9152</strain>
    </source>
</reference>
<accession>W4QDE4</accession>
<evidence type="ECO:0000313" key="2">
    <source>
        <dbReference type="EMBL" id="GAE29708.1"/>
    </source>
</evidence>
<feature type="signal peptide" evidence="1">
    <location>
        <begin position="1"/>
        <end position="31"/>
    </location>
</feature>
<proteinExistence type="predicted"/>
<comment type="caution">
    <text evidence="2">The sequence shown here is derived from an EMBL/GenBank/DDBJ whole genome shotgun (WGS) entry which is preliminary data.</text>
</comment>
<keyword evidence="1" id="KW-0732">Signal</keyword>
<dbReference type="OrthoDB" id="2633142at2"/>